<reference evidence="3 4" key="1">
    <citation type="submission" date="2018-07" db="EMBL/GenBank/DDBJ databases">
        <title>Desertimonas flava gen. nov. sp. nov.</title>
        <authorList>
            <person name="Liu S."/>
        </authorList>
    </citation>
    <scope>NUCLEOTIDE SEQUENCE [LARGE SCALE GENOMIC DNA]</scope>
    <source>
        <strain evidence="3 4">16Sb5-5</strain>
    </source>
</reference>
<feature type="compositionally biased region" description="Acidic residues" evidence="1">
    <location>
        <begin position="70"/>
        <end position="80"/>
    </location>
</feature>
<feature type="domain" description="DUF5709" evidence="2">
    <location>
        <begin position="107"/>
        <end position="158"/>
    </location>
</feature>
<feature type="compositionally biased region" description="Basic and acidic residues" evidence="1">
    <location>
        <begin position="56"/>
        <end position="69"/>
    </location>
</feature>
<dbReference type="Proteomes" id="UP000252770">
    <property type="component" value="Unassembled WGS sequence"/>
</dbReference>
<dbReference type="InterPro" id="IPR043763">
    <property type="entry name" value="DUF5709"/>
</dbReference>
<evidence type="ECO:0000256" key="1">
    <source>
        <dbReference type="SAM" id="MobiDB-lite"/>
    </source>
</evidence>
<dbReference type="AlphaFoldDB" id="A0A367YUY6"/>
<gene>
    <name evidence="3" type="ORF">DT076_10660</name>
</gene>
<dbReference type="EMBL" id="QOUI01000006">
    <property type="protein sequence ID" value="RCK69349.1"/>
    <property type="molecule type" value="Genomic_DNA"/>
</dbReference>
<organism evidence="3 4">
    <name type="scientific">Desertihabitans brevis</name>
    <dbReference type="NCBI Taxonomy" id="2268447"/>
    <lineage>
        <taxon>Bacteria</taxon>
        <taxon>Bacillati</taxon>
        <taxon>Actinomycetota</taxon>
        <taxon>Actinomycetes</taxon>
        <taxon>Propionibacteriales</taxon>
        <taxon>Propionibacteriaceae</taxon>
        <taxon>Desertihabitans</taxon>
    </lineage>
</organism>
<feature type="region of interest" description="Disordered" evidence="1">
    <location>
        <begin position="150"/>
        <end position="170"/>
    </location>
</feature>
<evidence type="ECO:0000313" key="3">
    <source>
        <dbReference type="EMBL" id="RCK69349.1"/>
    </source>
</evidence>
<name>A0A367YUY6_9ACTN</name>
<proteinExistence type="predicted"/>
<dbReference type="Pfam" id="PF18970">
    <property type="entry name" value="DUF5709"/>
    <property type="match status" value="1"/>
</dbReference>
<comment type="caution">
    <text evidence="3">The sequence shown here is derived from an EMBL/GenBank/DDBJ whole genome shotgun (WGS) entry which is preliminary data.</text>
</comment>
<keyword evidence="4" id="KW-1185">Reference proteome</keyword>
<sequence>MSQYHEDAPDESEQLDQGEFHRTLEGEKPGSDPLDQGWVAPDKWSAAEGYGNTVQEQREGETLDMRIAQEEPDVGVEEEEPRPQTIDSDTTEEDIIEPELDVLDDSQVGDERAGRLTATSGGEGMGVEDSEDELLATDVGIDNAAAGAEEAAVHVVEDDDVVTLPDDPEV</sequence>
<evidence type="ECO:0000259" key="2">
    <source>
        <dbReference type="Pfam" id="PF18970"/>
    </source>
</evidence>
<protein>
    <recommendedName>
        <fullName evidence="2">DUF5709 domain-containing protein</fullName>
    </recommendedName>
</protein>
<feature type="compositionally biased region" description="Basic and acidic residues" evidence="1">
    <location>
        <begin position="18"/>
        <end position="30"/>
    </location>
</feature>
<feature type="region of interest" description="Disordered" evidence="1">
    <location>
        <begin position="1"/>
        <end position="95"/>
    </location>
</feature>
<feature type="compositionally biased region" description="Acidic residues" evidence="1">
    <location>
        <begin position="157"/>
        <end position="170"/>
    </location>
</feature>
<evidence type="ECO:0000313" key="4">
    <source>
        <dbReference type="Proteomes" id="UP000252770"/>
    </source>
</evidence>
<accession>A0A367YUY6</accession>
<dbReference type="RefSeq" id="WP_114126667.1">
    <property type="nucleotide sequence ID" value="NZ_QOUI01000006.1"/>
</dbReference>